<reference evidence="2 3" key="1">
    <citation type="submission" date="2020-10" db="EMBL/GenBank/DDBJ databases">
        <authorList>
            <person name="Peeters C."/>
        </authorList>
    </citation>
    <scope>NUCLEOTIDE SEQUENCE [LARGE SCALE GENOMIC DNA]</scope>
    <source>
        <strain evidence="2 3">LMG 28140</strain>
    </source>
</reference>
<proteinExistence type="predicted"/>
<feature type="region of interest" description="Disordered" evidence="1">
    <location>
        <begin position="242"/>
        <end position="313"/>
    </location>
</feature>
<evidence type="ECO:0008006" key="4">
    <source>
        <dbReference type="Google" id="ProtNLM"/>
    </source>
</evidence>
<feature type="compositionally biased region" description="Basic residues" evidence="1">
    <location>
        <begin position="1"/>
        <end position="13"/>
    </location>
</feature>
<dbReference type="EMBL" id="CAJHCP010000005">
    <property type="protein sequence ID" value="CAD6533113.1"/>
    <property type="molecule type" value="Genomic_DNA"/>
</dbReference>
<evidence type="ECO:0000256" key="1">
    <source>
        <dbReference type="SAM" id="MobiDB-lite"/>
    </source>
</evidence>
<evidence type="ECO:0000313" key="3">
    <source>
        <dbReference type="Proteomes" id="UP000598032"/>
    </source>
</evidence>
<accession>A0ABN7HUP3</accession>
<feature type="region of interest" description="Disordered" evidence="1">
    <location>
        <begin position="129"/>
        <end position="148"/>
    </location>
</feature>
<comment type="caution">
    <text evidence="2">The sequence shown here is derived from an EMBL/GenBank/DDBJ whole genome shotgun (WGS) entry which is preliminary data.</text>
</comment>
<gene>
    <name evidence="2" type="ORF">LMG28140_02713</name>
</gene>
<dbReference type="NCBIfam" id="NF040718">
    <property type="entry name" value="BcsP_of_Ic"/>
    <property type="match status" value="1"/>
</dbReference>
<protein>
    <recommendedName>
        <fullName evidence="4">Cellulose biosynthesis protein BcsR</fullName>
    </recommendedName>
</protein>
<dbReference type="InterPro" id="IPR024487">
    <property type="entry name" value="CBP_BcsR"/>
</dbReference>
<name>A0ABN7HUP3_9BURK</name>
<feature type="compositionally biased region" description="Low complexity" evidence="1">
    <location>
        <begin position="248"/>
        <end position="313"/>
    </location>
</feature>
<sequence length="394" mass="39358">MGAARKCRHRGKASHVQDGGIMSSSSDIEKLFDHFGGDASAYQEIGRENDARTARTRWPLLVTLDLTQPTIPEIGQRREARPQPPFAPALAVDRQDTTPKDVASVTRAKAPLFTRSHRRDIPPVVVAAPQPAAPSGASRFGALGSDDESALQAAPAAAAAMNDPVAVQPVPAASPSAPFTPLTNTAASAQAAPNAFAVPAAAGASAGLFAASAAVPPAASISPVTPFAGAPFSSPFRTPAMPAPPAPAAHTPYAAPSAPAPSAVPGWAQAQAQAPAPAQPYATAPAGPATAPAAAPASPAMFPQRAQRAPATQPASILGKLFAAPPAAASQPAAPATASSDQPAPLQAVFDRLRGTPAQTHAPAVTASATASASASHATPGVSPSWLVNGPRRS</sequence>
<organism evidence="2 3">
    <name type="scientific">Paraburkholderia metrosideri</name>
    <dbReference type="NCBI Taxonomy" id="580937"/>
    <lineage>
        <taxon>Bacteria</taxon>
        <taxon>Pseudomonadati</taxon>
        <taxon>Pseudomonadota</taxon>
        <taxon>Betaproteobacteria</taxon>
        <taxon>Burkholderiales</taxon>
        <taxon>Burkholderiaceae</taxon>
        <taxon>Paraburkholderia</taxon>
    </lineage>
</organism>
<feature type="region of interest" description="Disordered" evidence="1">
    <location>
        <begin position="353"/>
        <end position="394"/>
    </location>
</feature>
<dbReference type="Pfam" id="PF10945">
    <property type="entry name" value="CBP_BcsR"/>
    <property type="match status" value="1"/>
</dbReference>
<keyword evidence="3" id="KW-1185">Reference proteome</keyword>
<dbReference type="Proteomes" id="UP000598032">
    <property type="component" value="Unassembled WGS sequence"/>
</dbReference>
<feature type="region of interest" description="Disordered" evidence="1">
    <location>
        <begin position="1"/>
        <end position="22"/>
    </location>
</feature>
<evidence type="ECO:0000313" key="2">
    <source>
        <dbReference type="EMBL" id="CAD6533113.1"/>
    </source>
</evidence>
<feature type="compositionally biased region" description="Low complexity" evidence="1">
    <location>
        <begin position="360"/>
        <end position="380"/>
    </location>
</feature>